<protein>
    <recommendedName>
        <fullName evidence="14">MscS family protein YkuT</fullName>
    </recommendedName>
</protein>
<dbReference type="InterPro" id="IPR010920">
    <property type="entry name" value="LSM_dom_sf"/>
</dbReference>
<organism evidence="12 13">
    <name type="scientific">Demequina litorisediminis</name>
    <dbReference type="NCBI Taxonomy" id="1849022"/>
    <lineage>
        <taxon>Bacteria</taxon>
        <taxon>Bacillati</taxon>
        <taxon>Actinomycetota</taxon>
        <taxon>Actinomycetes</taxon>
        <taxon>Micrococcales</taxon>
        <taxon>Demequinaceae</taxon>
        <taxon>Demequina</taxon>
    </lineage>
</organism>
<evidence type="ECO:0000256" key="8">
    <source>
        <dbReference type="SAM" id="Phobius"/>
    </source>
</evidence>
<evidence type="ECO:0008006" key="14">
    <source>
        <dbReference type="Google" id="ProtNLM"/>
    </source>
</evidence>
<reference evidence="13" key="1">
    <citation type="journal article" date="2019" name="Int. J. Syst. Evol. Microbiol.">
        <title>The Global Catalogue of Microorganisms (GCM) 10K type strain sequencing project: providing services to taxonomists for standard genome sequencing and annotation.</title>
        <authorList>
            <consortium name="The Broad Institute Genomics Platform"/>
            <consortium name="The Broad Institute Genome Sequencing Center for Infectious Disease"/>
            <person name="Wu L."/>
            <person name="Ma J."/>
        </authorList>
    </citation>
    <scope>NUCLEOTIDE SEQUENCE [LARGE SCALE GENOMIC DNA]</scope>
    <source>
        <strain evidence="13">NBRC 112299</strain>
    </source>
</reference>
<feature type="domain" description="Mechanosensitive ion channel MscS" evidence="9">
    <location>
        <begin position="169"/>
        <end position="233"/>
    </location>
</feature>
<dbReference type="InterPro" id="IPR049278">
    <property type="entry name" value="MS_channel_C"/>
</dbReference>
<dbReference type="InterPro" id="IPR049142">
    <property type="entry name" value="MS_channel_1st"/>
</dbReference>
<evidence type="ECO:0000256" key="6">
    <source>
        <dbReference type="ARBA" id="ARBA00023136"/>
    </source>
</evidence>
<evidence type="ECO:0000256" key="5">
    <source>
        <dbReference type="ARBA" id="ARBA00022989"/>
    </source>
</evidence>
<evidence type="ECO:0000256" key="3">
    <source>
        <dbReference type="ARBA" id="ARBA00022475"/>
    </source>
</evidence>
<accession>A0ABQ6IJB7</accession>
<dbReference type="Gene3D" id="3.30.70.100">
    <property type="match status" value="1"/>
</dbReference>
<comment type="subcellular location">
    <subcellularLocation>
        <location evidence="1">Cell membrane</location>
        <topology evidence="1">Multi-pass membrane protein</topology>
    </subcellularLocation>
</comment>
<evidence type="ECO:0000259" key="11">
    <source>
        <dbReference type="Pfam" id="PF21088"/>
    </source>
</evidence>
<dbReference type="Pfam" id="PF00924">
    <property type="entry name" value="MS_channel_2nd"/>
    <property type="match status" value="1"/>
</dbReference>
<gene>
    <name evidence="12" type="ORF">GCM10025876_29980</name>
</gene>
<dbReference type="Gene3D" id="1.10.287.1260">
    <property type="match status" value="1"/>
</dbReference>
<evidence type="ECO:0000259" key="10">
    <source>
        <dbReference type="Pfam" id="PF21082"/>
    </source>
</evidence>
<keyword evidence="13" id="KW-1185">Reference proteome</keyword>
<evidence type="ECO:0000256" key="1">
    <source>
        <dbReference type="ARBA" id="ARBA00004651"/>
    </source>
</evidence>
<dbReference type="InterPro" id="IPR011066">
    <property type="entry name" value="MscS_channel_C_sf"/>
</dbReference>
<dbReference type="SUPFAM" id="SSF50182">
    <property type="entry name" value="Sm-like ribonucleoproteins"/>
    <property type="match status" value="1"/>
</dbReference>
<comment type="caution">
    <text evidence="12">The sequence shown here is derived from an EMBL/GenBank/DDBJ whole genome shotgun (WGS) entry which is preliminary data.</text>
</comment>
<keyword evidence="6 8" id="KW-0472">Membrane</keyword>
<dbReference type="PANTHER" id="PTHR30460">
    <property type="entry name" value="MODERATE CONDUCTANCE MECHANOSENSITIVE CHANNEL YBIO"/>
    <property type="match status" value="1"/>
</dbReference>
<feature type="region of interest" description="Disordered" evidence="7">
    <location>
        <begin position="338"/>
        <end position="375"/>
    </location>
</feature>
<evidence type="ECO:0000256" key="4">
    <source>
        <dbReference type="ARBA" id="ARBA00022692"/>
    </source>
</evidence>
<dbReference type="InterPro" id="IPR023408">
    <property type="entry name" value="MscS_beta-dom_sf"/>
</dbReference>
<dbReference type="InterPro" id="IPR006685">
    <property type="entry name" value="MscS_channel_2nd"/>
</dbReference>
<evidence type="ECO:0000313" key="12">
    <source>
        <dbReference type="EMBL" id="GMA36794.1"/>
    </source>
</evidence>
<feature type="domain" description="Mechanosensitive ion channel transmembrane helices 2/3" evidence="11">
    <location>
        <begin position="128"/>
        <end position="167"/>
    </location>
</feature>
<keyword evidence="3" id="KW-1003">Cell membrane</keyword>
<dbReference type="Proteomes" id="UP001157125">
    <property type="component" value="Unassembled WGS sequence"/>
</dbReference>
<dbReference type="Gene3D" id="2.30.30.60">
    <property type="match status" value="1"/>
</dbReference>
<name>A0ABQ6IJB7_9MICO</name>
<dbReference type="Pfam" id="PF21088">
    <property type="entry name" value="MS_channel_1st"/>
    <property type="match status" value="1"/>
</dbReference>
<proteinExistence type="inferred from homology"/>
<evidence type="ECO:0000259" key="9">
    <source>
        <dbReference type="Pfam" id="PF00924"/>
    </source>
</evidence>
<feature type="transmembrane region" description="Helical" evidence="8">
    <location>
        <begin position="50"/>
        <end position="69"/>
    </location>
</feature>
<evidence type="ECO:0000313" key="13">
    <source>
        <dbReference type="Proteomes" id="UP001157125"/>
    </source>
</evidence>
<keyword evidence="4 8" id="KW-0812">Transmembrane</keyword>
<dbReference type="Pfam" id="PF21082">
    <property type="entry name" value="MS_channel_3rd"/>
    <property type="match status" value="1"/>
</dbReference>
<evidence type="ECO:0000256" key="2">
    <source>
        <dbReference type="ARBA" id="ARBA00008017"/>
    </source>
</evidence>
<dbReference type="InterPro" id="IPR045276">
    <property type="entry name" value="YbiO_bact"/>
</dbReference>
<comment type="similarity">
    <text evidence="2">Belongs to the MscS (TC 1.A.23) family.</text>
</comment>
<sequence length="375" mass="40610">MVTLGGVTVLNLIFASTSPEPTVEPTAETFDVDPDQVAEWFEGVEARASGLLAAGVVALVVWLIGHFLIKAFAASIERGAQIADPKTLAALRKARIRVPETDETEARLEAERRRQRAHTIKRVLDSALAILIVILLLMTVLNVLGVPVGPMLASAGILGVALGFGAQSLVKDVLAGVFMLIEDQYGVGDVVDLGEASGSVEEVGLRCTRLRALDGTVWYIPNGEITRVGNMTRLWSRVMIEVRFAYDTDVEAAKGAMIDAVTAAAQESESVASALLGDAEVAGIESLEYNAVMLRLMCQVNPAMQWDVQREVRREMRRIFAERGIRLAVPGDAMVVDSHARDTDEPHRPGLAASPRRRTAQGRRWQAPSSRLGRP</sequence>
<dbReference type="PANTHER" id="PTHR30460:SF0">
    <property type="entry name" value="MODERATE CONDUCTANCE MECHANOSENSITIVE CHANNEL YBIO"/>
    <property type="match status" value="1"/>
</dbReference>
<feature type="compositionally biased region" description="Basic and acidic residues" evidence="7">
    <location>
        <begin position="338"/>
        <end position="348"/>
    </location>
</feature>
<evidence type="ECO:0000256" key="7">
    <source>
        <dbReference type="SAM" id="MobiDB-lite"/>
    </source>
</evidence>
<dbReference type="SUPFAM" id="SSF82861">
    <property type="entry name" value="Mechanosensitive channel protein MscS (YggB), transmembrane region"/>
    <property type="match status" value="1"/>
</dbReference>
<feature type="transmembrane region" description="Helical" evidence="8">
    <location>
        <begin position="123"/>
        <end position="145"/>
    </location>
</feature>
<dbReference type="InterPro" id="IPR011014">
    <property type="entry name" value="MscS_channel_TM-2"/>
</dbReference>
<dbReference type="SUPFAM" id="SSF82689">
    <property type="entry name" value="Mechanosensitive channel protein MscS (YggB), C-terminal domain"/>
    <property type="match status" value="1"/>
</dbReference>
<keyword evidence="5 8" id="KW-1133">Transmembrane helix</keyword>
<feature type="domain" description="Mechanosensitive ion channel MscS C-terminal" evidence="10">
    <location>
        <begin position="240"/>
        <end position="326"/>
    </location>
</feature>
<dbReference type="EMBL" id="BSUN01000001">
    <property type="protein sequence ID" value="GMA36794.1"/>
    <property type="molecule type" value="Genomic_DNA"/>
</dbReference>